<comment type="caution">
    <text evidence="2">The sequence shown here is derived from an EMBL/GenBank/DDBJ whole genome shotgun (WGS) entry which is preliminary data.</text>
</comment>
<organism evidence="2 3">
    <name type="scientific">Rotaria socialis</name>
    <dbReference type="NCBI Taxonomy" id="392032"/>
    <lineage>
        <taxon>Eukaryota</taxon>
        <taxon>Metazoa</taxon>
        <taxon>Spiralia</taxon>
        <taxon>Gnathifera</taxon>
        <taxon>Rotifera</taxon>
        <taxon>Eurotatoria</taxon>
        <taxon>Bdelloidea</taxon>
        <taxon>Philodinida</taxon>
        <taxon>Philodinidae</taxon>
        <taxon>Rotaria</taxon>
    </lineage>
</organism>
<dbReference type="Proteomes" id="UP000663873">
    <property type="component" value="Unassembled WGS sequence"/>
</dbReference>
<accession>A0A821KQR5</accession>
<reference evidence="2" key="1">
    <citation type="submission" date="2021-02" db="EMBL/GenBank/DDBJ databases">
        <authorList>
            <person name="Nowell W R."/>
        </authorList>
    </citation>
    <scope>NUCLEOTIDE SEQUENCE</scope>
</reference>
<sequence>MNNQVRQLARSSQNDFGVWVRNATDKERASTMKLLHDVLNQPMIGYNVQTRQKPASKQAPAPPPVRTGSGTRKLGRTRTQHNFPCEICEKLLIKRHVWDLKG</sequence>
<evidence type="ECO:0000256" key="1">
    <source>
        <dbReference type="SAM" id="MobiDB-lite"/>
    </source>
</evidence>
<evidence type="ECO:0000313" key="2">
    <source>
        <dbReference type="EMBL" id="CAF4742192.1"/>
    </source>
</evidence>
<protein>
    <submittedName>
        <fullName evidence="2">Uncharacterized protein</fullName>
    </submittedName>
</protein>
<evidence type="ECO:0000313" key="3">
    <source>
        <dbReference type="Proteomes" id="UP000663873"/>
    </source>
</evidence>
<dbReference type="EMBL" id="CAJOBP010039360">
    <property type="protein sequence ID" value="CAF4742192.1"/>
    <property type="molecule type" value="Genomic_DNA"/>
</dbReference>
<gene>
    <name evidence="2" type="ORF">UJA718_LOCUS38441</name>
</gene>
<dbReference type="AlphaFoldDB" id="A0A821KQR5"/>
<name>A0A821KQR5_9BILA</name>
<proteinExistence type="predicted"/>
<keyword evidence="3" id="KW-1185">Reference proteome</keyword>
<feature type="region of interest" description="Disordered" evidence="1">
    <location>
        <begin position="50"/>
        <end position="78"/>
    </location>
</feature>